<feature type="domain" description="DNA2/NAM7 helicase helicase" evidence="7">
    <location>
        <begin position="239"/>
        <end position="483"/>
    </location>
</feature>
<feature type="domain" description="DNA2/NAM7 helicase-like C-terminal" evidence="8">
    <location>
        <begin position="497"/>
        <end position="720"/>
    </location>
</feature>
<evidence type="ECO:0000256" key="2">
    <source>
        <dbReference type="ARBA" id="ARBA00022741"/>
    </source>
</evidence>
<accession>A0AAE0L671</accession>
<reference evidence="9 10" key="1">
    <citation type="journal article" date="2015" name="Genome Biol. Evol.">
        <title>Comparative Genomics of a Bacterivorous Green Alga Reveals Evolutionary Causalities and Consequences of Phago-Mixotrophic Mode of Nutrition.</title>
        <authorList>
            <person name="Burns J.A."/>
            <person name="Paasch A."/>
            <person name="Narechania A."/>
            <person name="Kim E."/>
        </authorList>
    </citation>
    <scope>NUCLEOTIDE SEQUENCE [LARGE SCALE GENOMIC DNA]</scope>
    <source>
        <strain evidence="9 10">PLY_AMNH</strain>
    </source>
</reference>
<comment type="similarity">
    <text evidence="1">Belongs to the DNA2/NAM7 helicase family.</text>
</comment>
<dbReference type="GO" id="GO:0016787">
    <property type="term" value="F:hydrolase activity"/>
    <property type="evidence" value="ECO:0007669"/>
    <property type="project" value="UniProtKB-KW"/>
</dbReference>
<dbReference type="AlphaFoldDB" id="A0AAE0L671"/>
<feature type="region of interest" description="Disordered" evidence="6">
    <location>
        <begin position="543"/>
        <end position="575"/>
    </location>
</feature>
<gene>
    <name evidence="9" type="ORF">CYMTET_18168</name>
</gene>
<evidence type="ECO:0000259" key="7">
    <source>
        <dbReference type="Pfam" id="PF13086"/>
    </source>
</evidence>
<feature type="region of interest" description="Disordered" evidence="6">
    <location>
        <begin position="770"/>
        <end position="911"/>
    </location>
</feature>
<keyword evidence="3" id="KW-0378">Hydrolase</keyword>
<evidence type="ECO:0000313" key="10">
    <source>
        <dbReference type="Proteomes" id="UP001190700"/>
    </source>
</evidence>
<keyword evidence="2" id="KW-0547">Nucleotide-binding</keyword>
<keyword evidence="5" id="KW-0067">ATP-binding</keyword>
<evidence type="ECO:0000313" key="9">
    <source>
        <dbReference type="EMBL" id="KAK3273603.1"/>
    </source>
</evidence>
<dbReference type="Pfam" id="PF13087">
    <property type="entry name" value="AAA_12"/>
    <property type="match status" value="1"/>
</dbReference>
<dbReference type="GO" id="GO:0043139">
    <property type="term" value="F:5'-3' DNA helicase activity"/>
    <property type="evidence" value="ECO:0007669"/>
    <property type="project" value="TreeGrafter"/>
</dbReference>
<feature type="compositionally biased region" description="Pro residues" evidence="6">
    <location>
        <begin position="881"/>
        <end position="892"/>
    </location>
</feature>
<keyword evidence="4" id="KW-0347">Helicase</keyword>
<organism evidence="9 10">
    <name type="scientific">Cymbomonas tetramitiformis</name>
    <dbReference type="NCBI Taxonomy" id="36881"/>
    <lineage>
        <taxon>Eukaryota</taxon>
        <taxon>Viridiplantae</taxon>
        <taxon>Chlorophyta</taxon>
        <taxon>Pyramimonadophyceae</taxon>
        <taxon>Pyramimonadales</taxon>
        <taxon>Pyramimonadaceae</taxon>
        <taxon>Cymbomonas</taxon>
    </lineage>
</organism>
<dbReference type="Proteomes" id="UP001190700">
    <property type="component" value="Unassembled WGS sequence"/>
</dbReference>
<proteinExistence type="inferred from homology"/>
<feature type="region of interest" description="Disordered" evidence="6">
    <location>
        <begin position="18"/>
        <end position="63"/>
    </location>
</feature>
<comment type="caution">
    <text evidence="9">The sequence shown here is derived from an EMBL/GenBank/DDBJ whole genome shotgun (WGS) entry which is preliminary data.</text>
</comment>
<name>A0AAE0L671_9CHLO</name>
<feature type="compositionally biased region" description="Pro residues" evidence="6">
    <location>
        <begin position="860"/>
        <end position="873"/>
    </location>
</feature>
<sequence length="1249" mass="135389">MRLLLAWAAGTSFRGPTAYSQIAQGRPTRRRGSRGGQKGSGRRDEKFDAGRDGHHRRAHCRPEAALESNAEHSILYPRERRLIPVPLEFGSKLEYCAVIAHNLLAEFWNVYKEGCRGKNVGIRGTVVGKEVIMTDSAEDGLMHHLLSTGRSLHLVVAQRVLGEAGQVSVRLTPGIQTPGTVSFRSLGYVGSYLMELSALVELKDSTDGPSGVLRSMLCPRLDFPGEYATRPLEEAKVPINTSQRVAVTQLRNALEKIQGPPGTGKSTTIFHIINSRLPLGARVLVTCSRNVAVESIAQKLQSCSSHAMLVVGNVDRIGETAKRYLLEARCLRHPRMARMTATIASMQRQGDALHRALAQRQRSTCSRRWARVWGAYTRRKYRLQLGLARWCCRMAAIGKALLESSATQVRGTVLQETQILLCTIASTGRLMREWEDACGEELQVHTVVVDECGCTPESSVALLLRLRPRNLVLIGDHKQLPPCSLVPPQELQGTHHDRSLLERCILASGRVHRLLEQYRMHAQICRTVSDLFYNSQVHGRNDKVTGQRQRDVHGRNDKVTGQHQRDVHGRNDKVRRQRQRNLVTNQEVAAARRASEPRPMLWVPVQGTECVPPGQKSRNNMQEVVGAYTVAAALRAQHPKATIAVLTFYKGQLVELTKQIPASLGVEVLTVDSCQGAEFGYVVLSTVRCGPRGELGFVRDKQRVNVALSRAQHGLVIVGSDATLAADAAWCQVADACSRTSLMEWQSRLDALPRAQLTAGVSMHEAARQLKVQRASEPPGGSAVLGGGGQRTPPPAVTNKGTSAKGGRRGGSSANRGNRGGGACRERGSHGNRAERPSWEAAPASRSEYAEHFPSLGGAPPQPPPLRYAPPPSSHSAHVPLRPPPPPPPGRPPVAFAAEPENASGDGGWDLSGLDEEGLCVMFPAHTAREVLGRFANTEDRLTRAFTVLVEMGGQDELPIDDDDFDNEGVYEGEEIWAEEEDEAWEEDWEDEEEAWEEDGEAEKEAWEEEGADEDHAWEGSLRVKGARGSGLPSSSSSSHRAGEVAAGVTTDRTDPAVEPGASTSSDWFQPFISWDTAAAPVTDAAATSTWMPPTSPAIAPPCPSTQREPCSAAPRARLDSGAEGAPATGVASTASWALAEAKRLNSGSSAFDPDVLAEVVNVLLTGESETDIIQTAAAYLGEGRSVEVFARDPRVPRGPGEAGCHVAPVQLAAMPASVSLKSLRAIVVSWDTRGLDSVRGMMGYPRAR</sequence>
<dbReference type="InterPro" id="IPR041679">
    <property type="entry name" value="DNA2/NAM7-like_C"/>
</dbReference>
<feature type="compositionally biased region" description="Basic and acidic residues" evidence="6">
    <location>
        <begin position="824"/>
        <end position="838"/>
    </location>
</feature>
<evidence type="ECO:0000256" key="5">
    <source>
        <dbReference type="ARBA" id="ARBA00022840"/>
    </source>
</evidence>
<keyword evidence="10" id="KW-1185">Reference proteome</keyword>
<evidence type="ECO:0000256" key="4">
    <source>
        <dbReference type="ARBA" id="ARBA00022806"/>
    </source>
</evidence>
<dbReference type="GO" id="GO:0005524">
    <property type="term" value="F:ATP binding"/>
    <property type="evidence" value="ECO:0007669"/>
    <property type="project" value="UniProtKB-KW"/>
</dbReference>
<dbReference type="EMBL" id="LGRX02008379">
    <property type="protein sequence ID" value="KAK3273603.1"/>
    <property type="molecule type" value="Genomic_DNA"/>
</dbReference>
<dbReference type="InterPro" id="IPR041677">
    <property type="entry name" value="DNA2/NAM7_AAA_11"/>
</dbReference>
<dbReference type="SUPFAM" id="SSF52540">
    <property type="entry name" value="P-loop containing nucleoside triphosphate hydrolases"/>
    <property type="match status" value="1"/>
</dbReference>
<dbReference type="Pfam" id="PF13086">
    <property type="entry name" value="AAA_11"/>
    <property type="match status" value="1"/>
</dbReference>
<feature type="region of interest" description="Disordered" evidence="6">
    <location>
        <begin position="980"/>
        <end position="1065"/>
    </location>
</feature>
<dbReference type="Gene3D" id="3.40.50.300">
    <property type="entry name" value="P-loop containing nucleotide triphosphate hydrolases"/>
    <property type="match status" value="2"/>
</dbReference>
<dbReference type="CDD" id="cd18808">
    <property type="entry name" value="SF1_C_Upf1"/>
    <property type="match status" value="1"/>
</dbReference>
<feature type="compositionally biased region" description="Acidic residues" evidence="6">
    <location>
        <begin position="980"/>
        <end position="1013"/>
    </location>
</feature>
<dbReference type="PANTHER" id="PTHR43788">
    <property type="entry name" value="DNA2/NAM7 HELICASE FAMILY MEMBER"/>
    <property type="match status" value="1"/>
</dbReference>
<evidence type="ECO:0000256" key="6">
    <source>
        <dbReference type="SAM" id="MobiDB-lite"/>
    </source>
</evidence>
<dbReference type="PANTHER" id="PTHR43788:SF16">
    <property type="entry name" value="HELICASE WITH ZINC FINGER 2"/>
    <property type="match status" value="1"/>
</dbReference>
<feature type="compositionally biased region" description="Basic and acidic residues" evidence="6">
    <location>
        <begin position="41"/>
        <end position="52"/>
    </location>
</feature>
<evidence type="ECO:0000256" key="3">
    <source>
        <dbReference type="ARBA" id="ARBA00022801"/>
    </source>
</evidence>
<evidence type="ECO:0000259" key="8">
    <source>
        <dbReference type="Pfam" id="PF13087"/>
    </source>
</evidence>
<feature type="compositionally biased region" description="Basic and acidic residues" evidence="6">
    <location>
        <begin position="543"/>
        <end position="574"/>
    </location>
</feature>
<dbReference type="InterPro" id="IPR047187">
    <property type="entry name" value="SF1_C_Upf1"/>
</dbReference>
<dbReference type="InterPro" id="IPR027417">
    <property type="entry name" value="P-loop_NTPase"/>
</dbReference>
<evidence type="ECO:0000256" key="1">
    <source>
        <dbReference type="ARBA" id="ARBA00007913"/>
    </source>
</evidence>
<protein>
    <submittedName>
        <fullName evidence="9">Uncharacterized protein</fullName>
    </submittedName>
</protein>
<dbReference type="InterPro" id="IPR050534">
    <property type="entry name" value="Coronavir_polyprotein_1ab"/>
</dbReference>